<accession>A0A7C4UCW8</accession>
<dbReference type="InterPro" id="IPR046216">
    <property type="entry name" value="DUF6249"/>
</dbReference>
<sequence length="122" mass="13795">MEDVLYVFIPIIALSIPIFAIYFGYKKEVLRRQERMKAIEKGIELPPENVILSEGKLWLKNLKTGIVFLSLGIGFGIMGKIFNIGAQSIEEASMVFYGIGSIFFLVGLGLCIFSMIYKNYEK</sequence>
<feature type="transmembrane region" description="Helical" evidence="1">
    <location>
        <begin position="6"/>
        <end position="25"/>
    </location>
</feature>
<keyword evidence="1" id="KW-0812">Transmembrane</keyword>
<feature type="transmembrane region" description="Helical" evidence="1">
    <location>
        <begin position="66"/>
        <end position="89"/>
    </location>
</feature>
<dbReference type="AlphaFoldDB" id="A0A7C4UCW8"/>
<comment type="caution">
    <text evidence="3">The sequence shown here is derived from an EMBL/GenBank/DDBJ whole genome shotgun (WGS) entry which is preliminary data.</text>
</comment>
<protein>
    <recommendedName>
        <fullName evidence="2">DUF6249 domain-containing protein</fullName>
    </recommendedName>
</protein>
<proteinExistence type="predicted"/>
<dbReference type="Pfam" id="PF19762">
    <property type="entry name" value="DUF6249"/>
    <property type="match status" value="1"/>
</dbReference>
<reference evidence="3" key="1">
    <citation type="journal article" date="2020" name="mSystems">
        <title>Genome- and Community-Level Interaction Insights into Carbon Utilization and Element Cycling Functions of Hydrothermarchaeota in Hydrothermal Sediment.</title>
        <authorList>
            <person name="Zhou Z."/>
            <person name="Liu Y."/>
            <person name="Xu W."/>
            <person name="Pan J."/>
            <person name="Luo Z.H."/>
            <person name="Li M."/>
        </authorList>
    </citation>
    <scope>NUCLEOTIDE SEQUENCE [LARGE SCALE GENOMIC DNA]</scope>
    <source>
        <strain evidence="3">SpSt-780</strain>
    </source>
</reference>
<name>A0A7C4UCW8_UNCW3</name>
<organism evidence="3">
    <name type="scientific">candidate division WOR-3 bacterium</name>
    <dbReference type="NCBI Taxonomy" id="2052148"/>
    <lineage>
        <taxon>Bacteria</taxon>
        <taxon>Bacteria division WOR-3</taxon>
    </lineage>
</organism>
<evidence type="ECO:0000256" key="1">
    <source>
        <dbReference type="SAM" id="Phobius"/>
    </source>
</evidence>
<dbReference type="EMBL" id="DTHG01000067">
    <property type="protein sequence ID" value="HGW91952.1"/>
    <property type="molecule type" value="Genomic_DNA"/>
</dbReference>
<feature type="domain" description="DUF6249" evidence="2">
    <location>
        <begin position="8"/>
        <end position="117"/>
    </location>
</feature>
<keyword evidence="1" id="KW-0472">Membrane</keyword>
<gene>
    <name evidence="3" type="ORF">ENV67_05360</name>
</gene>
<feature type="transmembrane region" description="Helical" evidence="1">
    <location>
        <begin position="95"/>
        <end position="117"/>
    </location>
</feature>
<evidence type="ECO:0000259" key="2">
    <source>
        <dbReference type="Pfam" id="PF19762"/>
    </source>
</evidence>
<keyword evidence="1" id="KW-1133">Transmembrane helix</keyword>
<evidence type="ECO:0000313" key="3">
    <source>
        <dbReference type="EMBL" id="HGW91952.1"/>
    </source>
</evidence>